<proteinExistence type="predicted"/>
<evidence type="ECO:0000313" key="1">
    <source>
        <dbReference type="EMBL" id="MFN0257892.1"/>
    </source>
</evidence>
<reference evidence="1 2" key="1">
    <citation type="submission" date="2024-12" db="EMBL/GenBank/DDBJ databases">
        <authorList>
            <person name="Hu S."/>
        </authorList>
    </citation>
    <scope>NUCLEOTIDE SEQUENCE [LARGE SCALE GENOMIC DNA]</scope>
    <source>
        <strain evidence="1 2">THG-T11</strain>
    </source>
</reference>
<evidence type="ECO:0000313" key="2">
    <source>
        <dbReference type="Proteomes" id="UP001517247"/>
    </source>
</evidence>
<dbReference type="Proteomes" id="UP001517247">
    <property type="component" value="Unassembled WGS sequence"/>
</dbReference>
<protein>
    <submittedName>
        <fullName evidence="1">DUF2927 domain-containing protein</fullName>
    </submittedName>
</protein>
<dbReference type="InterPro" id="IPR021323">
    <property type="entry name" value="DUF2927"/>
</dbReference>
<accession>A0ABW9JEY0</accession>
<gene>
    <name evidence="1" type="ORF">E6A44_020090</name>
</gene>
<sequence length="218" mass="25276">MKNIYLLIFLVFISTSAVLAQKLAPKERLVFDQIAYHRIKVGEYEKITKWIVPIRYKIVGDSSKYIINEIDSIFSQLKRLTNLDIQKSDDNDEVNFMIALSTSPEALLNMTNNFAKYTNSYGGYFYRTNKKSEIYRMECLFAVEKYKSKSDARYAVRRGIIRSMGFFKQTNHAPSSIFYAEANHKLKFDAFDSAIISAFYSENIKPGMTKEEVDPLLQ</sequence>
<dbReference type="Pfam" id="PF11150">
    <property type="entry name" value="DUF2927"/>
    <property type="match status" value="1"/>
</dbReference>
<keyword evidence="2" id="KW-1185">Reference proteome</keyword>
<organism evidence="1 2">
    <name type="scientific">Pedobacter ureilyticus</name>
    <dbReference type="NCBI Taxonomy" id="1393051"/>
    <lineage>
        <taxon>Bacteria</taxon>
        <taxon>Pseudomonadati</taxon>
        <taxon>Bacteroidota</taxon>
        <taxon>Sphingobacteriia</taxon>
        <taxon>Sphingobacteriales</taxon>
        <taxon>Sphingobacteriaceae</taxon>
        <taxon>Pedobacter</taxon>
    </lineage>
</organism>
<dbReference type="EMBL" id="SSHJ02000012">
    <property type="protein sequence ID" value="MFN0257892.1"/>
    <property type="molecule type" value="Genomic_DNA"/>
</dbReference>
<dbReference type="RefSeq" id="WP_138724968.1">
    <property type="nucleotide sequence ID" value="NZ_SSHJ02000012.1"/>
</dbReference>
<comment type="caution">
    <text evidence="1">The sequence shown here is derived from an EMBL/GenBank/DDBJ whole genome shotgun (WGS) entry which is preliminary data.</text>
</comment>
<name>A0ABW9JEY0_9SPHI</name>